<accession>A0A6B0SFV9</accession>
<keyword evidence="2" id="KW-1185">Reference proteome</keyword>
<dbReference type="EMBL" id="VBQZ03000310">
    <property type="protein sequence ID" value="MXQ98916.1"/>
    <property type="molecule type" value="Genomic_DNA"/>
</dbReference>
<reference evidence="1" key="1">
    <citation type="submission" date="2019-10" db="EMBL/GenBank/DDBJ databases">
        <title>The sequence and de novo assembly of the wild yak genome.</title>
        <authorList>
            <person name="Liu Y."/>
        </authorList>
    </citation>
    <scope>NUCLEOTIDE SEQUENCE [LARGE SCALE GENOMIC DNA]</scope>
    <source>
        <strain evidence="1">WY2019</strain>
    </source>
</reference>
<gene>
    <name evidence="1" type="ORF">E5288_WYG005202</name>
</gene>
<name>A0A6B0SFV9_9CETA</name>
<comment type="caution">
    <text evidence="1">The sequence shown here is derived from an EMBL/GenBank/DDBJ whole genome shotgun (WGS) entry which is preliminary data.</text>
</comment>
<proteinExistence type="predicted"/>
<dbReference type="AlphaFoldDB" id="A0A6B0SFV9"/>
<evidence type="ECO:0000313" key="1">
    <source>
        <dbReference type="EMBL" id="MXQ98916.1"/>
    </source>
</evidence>
<organism evidence="1 2">
    <name type="scientific">Bos mutus</name>
    <name type="common">wild yak</name>
    <dbReference type="NCBI Taxonomy" id="72004"/>
    <lineage>
        <taxon>Eukaryota</taxon>
        <taxon>Metazoa</taxon>
        <taxon>Chordata</taxon>
        <taxon>Craniata</taxon>
        <taxon>Vertebrata</taxon>
        <taxon>Euteleostomi</taxon>
        <taxon>Mammalia</taxon>
        <taxon>Eutheria</taxon>
        <taxon>Laurasiatheria</taxon>
        <taxon>Artiodactyla</taxon>
        <taxon>Ruminantia</taxon>
        <taxon>Pecora</taxon>
        <taxon>Bovidae</taxon>
        <taxon>Bovinae</taxon>
        <taxon>Bos</taxon>
    </lineage>
</organism>
<sequence length="150" mass="15680">MHCARERDTATLVGLNSPPVSTKGHIRVGFCGGGAPGYGGKFGYKDGASGNLGAVGVVLGPGPQRWFVMLANNRLDFANSTCDVATDFARSVALLLFYLVAGMKALQQQATGCTGYLLSYYAQIIGLECVQLPCSKMRCQVGLGAALLAQ</sequence>
<dbReference type="Proteomes" id="UP000322234">
    <property type="component" value="Unassembled WGS sequence"/>
</dbReference>
<evidence type="ECO:0000313" key="2">
    <source>
        <dbReference type="Proteomes" id="UP000322234"/>
    </source>
</evidence>
<protein>
    <submittedName>
        <fullName evidence="1">Uncharacterized protein</fullName>
    </submittedName>
</protein>